<protein>
    <recommendedName>
        <fullName evidence="7">RRM domain-containing protein</fullName>
    </recommendedName>
</protein>
<evidence type="ECO:0000256" key="1">
    <source>
        <dbReference type="ARBA" id="ARBA00004123"/>
    </source>
</evidence>
<dbReference type="InterPro" id="IPR012677">
    <property type="entry name" value="Nucleotide-bd_a/b_plait_sf"/>
</dbReference>
<evidence type="ECO:0000256" key="6">
    <source>
        <dbReference type="PROSITE-ProRule" id="PRU00176"/>
    </source>
</evidence>
<evidence type="ECO:0000256" key="5">
    <source>
        <dbReference type="ARBA" id="ARBA00023242"/>
    </source>
</evidence>
<dbReference type="InterPro" id="IPR035979">
    <property type="entry name" value="RBD_domain_sf"/>
</dbReference>
<feature type="domain" description="RRM" evidence="7">
    <location>
        <begin position="7"/>
        <end position="56"/>
    </location>
</feature>
<reference evidence="8 9" key="1">
    <citation type="submission" date="2019-12" db="EMBL/GenBank/DDBJ databases">
        <title>Chromosome-level assembly of the Caenorhabditis remanei genome.</title>
        <authorList>
            <person name="Teterina A.A."/>
            <person name="Willis J.H."/>
            <person name="Phillips P.C."/>
        </authorList>
    </citation>
    <scope>NUCLEOTIDE SEQUENCE [LARGE SCALE GENOMIC DNA]</scope>
    <source>
        <strain evidence="8 9">PX506</strain>
        <tissue evidence="8">Whole organism</tissue>
    </source>
</reference>
<dbReference type="KEGG" id="crq:GCK72_023087"/>
<dbReference type="GO" id="GO:0005737">
    <property type="term" value="C:cytoplasm"/>
    <property type="evidence" value="ECO:0007669"/>
    <property type="project" value="TreeGrafter"/>
</dbReference>
<dbReference type="PANTHER" id="PTHR23003:SF62">
    <property type="entry name" value="SERINE_ARGININE (SR)-TYPE SHUTTLING MRNA BINDING PROTEIN NPL3"/>
    <property type="match status" value="1"/>
</dbReference>
<dbReference type="GO" id="GO:0006397">
    <property type="term" value="P:mRNA processing"/>
    <property type="evidence" value="ECO:0007669"/>
    <property type="project" value="UniProtKB-KW"/>
</dbReference>
<dbReference type="Proteomes" id="UP000483820">
    <property type="component" value="Chromosome X"/>
</dbReference>
<dbReference type="GO" id="GO:0003729">
    <property type="term" value="F:mRNA binding"/>
    <property type="evidence" value="ECO:0007669"/>
    <property type="project" value="TreeGrafter"/>
</dbReference>
<dbReference type="GeneID" id="9818357"/>
<evidence type="ECO:0000256" key="4">
    <source>
        <dbReference type="ARBA" id="ARBA00022884"/>
    </source>
</evidence>
<keyword evidence="5" id="KW-0539">Nucleus</keyword>
<comment type="subcellular location">
    <subcellularLocation>
        <location evidence="1">Nucleus</location>
    </subcellularLocation>
</comment>
<dbReference type="InterPro" id="IPR000504">
    <property type="entry name" value="RRM_dom"/>
</dbReference>
<gene>
    <name evidence="8" type="ORF">GCK72_023087</name>
</gene>
<dbReference type="InterPro" id="IPR050374">
    <property type="entry name" value="RRT5_SRSF_SR"/>
</dbReference>
<dbReference type="EMBL" id="WUAV01000006">
    <property type="protein sequence ID" value="KAF1746630.1"/>
    <property type="molecule type" value="Genomic_DNA"/>
</dbReference>
<evidence type="ECO:0000313" key="9">
    <source>
        <dbReference type="Proteomes" id="UP000483820"/>
    </source>
</evidence>
<name>A0A6A5FVH0_CAERE</name>
<dbReference type="PANTHER" id="PTHR23003">
    <property type="entry name" value="RNA RECOGNITION MOTIF RRM DOMAIN CONTAINING PROTEIN"/>
    <property type="match status" value="1"/>
</dbReference>
<dbReference type="SMART" id="SM00360">
    <property type="entry name" value="RRM"/>
    <property type="match status" value="1"/>
</dbReference>
<keyword evidence="4 6" id="KW-0694">RNA-binding</keyword>
<dbReference type="SUPFAM" id="SSF54928">
    <property type="entry name" value="RNA-binding domain, RBD"/>
    <property type="match status" value="1"/>
</dbReference>
<dbReference type="GO" id="GO:0005634">
    <property type="term" value="C:nucleus"/>
    <property type="evidence" value="ECO:0007669"/>
    <property type="project" value="UniProtKB-SubCell"/>
</dbReference>
<evidence type="ECO:0000256" key="2">
    <source>
        <dbReference type="ARBA" id="ARBA00022664"/>
    </source>
</evidence>
<accession>A0A6A5FVH0</accession>
<keyword evidence="2" id="KW-0507">mRNA processing</keyword>
<evidence type="ECO:0000259" key="7">
    <source>
        <dbReference type="PROSITE" id="PS50102"/>
    </source>
</evidence>
<dbReference type="PROSITE" id="PS50102">
    <property type="entry name" value="RRM"/>
    <property type="match status" value="1"/>
</dbReference>
<comment type="caution">
    <text evidence="8">The sequence shown here is derived from an EMBL/GenBank/DDBJ whole genome shotgun (WGS) entry which is preliminary data.</text>
</comment>
<organism evidence="8 9">
    <name type="scientific">Caenorhabditis remanei</name>
    <name type="common">Caenorhabditis vulgaris</name>
    <dbReference type="NCBI Taxonomy" id="31234"/>
    <lineage>
        <taxon>Eukaryota</taxon>
        <taxon>Metazoa</taxon>
        <taxon>Ecdysozoa</taxon>
        <taxon>Nematoda</taxon>
        <taxon>Chromadorea</taxon>
        <taxon>Rhabditida</taxon>
        <taxon>Rhabditina</taxon>
        <taxon>Rhabditomorpha</taxon>
        <taxon>Rhabditoidea</taxon>
        <taxon>Rhabditidae</taxon>
        <taxon>Peloderinae</taxon>
        <taxon>Caenorhabditis</taxon>
    </lineage>
</organism>
<evidence type="ECO:0000313" key="8">
    <source>
        <dbReference type="EMBL" id="KAF1746630.1"/>
    </source>
</evidence>
<proteinExistence type="predicted"/>
<dbReference type="Gene3D" id="3.30.70.330">
    <property type="match status" value="2"/>
</dbReference>
<evidence type="ECO:0000256" key="3">
    <source>
        <dbReference type="ARBA" id="ARBA00022737"/>
    </source>
</evidence>
<dbReference type="AlphaFoldDB" id="A0A6A5FVH0"/>
<dbReference type="CTD" id="9818357"/>
<keyword evidence="3" id="KW-0677">Repeat</keyword>
<sequence length="217" mass="25586">MVTRDETQIYVGNLPNDVRTKEIGDLFYKYGRVRYIDLKTCRGPSFAFVEFSDHRNGPQRKFNFRIRVTNLPRPTRWHDLKDYMQSIKDIVFGIVEFTSYDVKYAIRKFDGRKFRFYNVSCFEKRQREKPPKYVFVRKRKEDVEAVIVLVPALALSHTPVCSVVRAASHLPVMIATMNVPVHQNKAHLVRPRHNSAFSIFFKNISCQQYSKLFVQTL</sequence>
<dbReference type="RefSeq" id="XP_003103362.2">
    <property type="nucleotide sequence ID" value="XM_003103314.2"/>
</dbReference>
<dbReference type="Pfam" id="PF00076">
    <property type="entry name" value="RRM_1"/>
    <property type="match status" value="1"/>
</dbReference>